<gene>
    <name evidence="4" type="ORF">AMAG_15457</name>
</gene>
<dbReference type="VEuPathDB" id="FungiDB:AMAG_15457"/>
<dbReference type="GO" id="GO:0006139">
    <property type="term" value="P:nucleobase-containing compound metabolic process"/>
    <property type="evidence" value="ECO:0007669"/>
    <property type="project" value="InterPro"/>
</dbReference>
<evidence type="ECO:0000256" key="3">
    <source>
        <dbReference type="ARBA" id="ARBA00022777"/>
    </source>
</evidence>
<dbReference type="Pfam" id="PF00406">
    <property type="entry name" value="ADK"/>
    <property type="match status" value="1"/>
</dbReference>
<dbReference type="OrthoDB" id="439792at2759"/>
<sequence>MIDLKLLESVADERLGQFAEYADDHELFPLFHEMLRQLLIHKPKDPLLWMAEFMEKRPLPSIIVVAPPTANETGLCKTLAAAMNAVHVSTTSLLQVAIERKTSLGMQALPAFSQHQLVPDRIMTELLMLRLAQPDVQERGFVLEGYPRTRDQALALQRKGIVASNVLILDWPASALLDQAAHQFIDPVTNRAYDVRVHTEIDADVRARLTQKMSLTEVMVQDRLTAYHRHLPGILDTLKMHVRIPVPHLPGAGVLASATGERALESAGLEPVLDAIAQTLKVRLPSAGATTHRVLLCGGSKEVQGRLGEMMEAHFQLVFASPHRLFAEEVSRHGPRAAKFAAALAGKSTIPDTEIAQLLHDRLQQPDAARHGWVLTATDDGWTPALLDKFASLGVRPSRVLVVAHDSEHWGADEVSNPGWQTVIQERFHAPMHPFFVKGSTRPPTGGKLQTVVVDADEPVDQVVERVRQVLLRPVEYYVPRMY</sequence>
<dbReference type="GO" id="GO:0019205">
    <property type="term" value="F:nucleobase-containing compound kinase activity"/>
    <property type="evidence" value="ECO:0007669"/>
    <property type="project" value="InterPro"/>
</dbReference>
<dbReference type="eggNOG" id="KOG3078">
    <property type="taxonomic scope" value="Eukaryota"/>
</dbReference>
<organism evidence="4 5">
    <name type="scientific">Allomyces macrogynus (strain ATCC 38327)</name>
    <name type="common">Allomyces javanicus var. macrogynus</name>
    <dbReference type="NCBI Taxonomy" id="578462"/>
    <lineage>
        <taxon>Eukaryota</taxon>
        <taxon>Fungi</taxon>
        <taxon>Fungi incertae sedis</taxon>
        <taxon>Blastocladiomycota</taxon>
        <taxon>Blastocladiomycetes</taxon>
        <taxon>Blastocladiales</taxon>
        <taxon>Blastocladiaceae</taxon>
        <taxon>Allomyces</taxon>
    </lineage>
</organism>
<dbReference type="EMBL" id="GG745367">
    <property type="protein sequence ID" value="KNE70702.1"/>
    <property type="molecule type" value="Genomic_DNA"/>
</dbReference>
<dbReference type="CDD" id="cd01428">
    <property type="entry name" value="ADK"/>
    <property type="match status" value="1"/>
</dbReference>
<dbReference type="InterPro" id="IPR000850">
    <property type="entry name" value="Adenylat/UMP-CMP_kin"/>
</dbReference>
<evidence type="ECO:0000313" key="4">
    <source>
        <dbReference type="EMBL" id="KNE70702.1"/>
    </source>
</evidence>
<evidence type="ECO:0008006" key="6">
    <source>
        <dbReference type="Google" id="ProtNLM"/>
    </source>
</evidence>
<dbReference type="AlphaFoldDB" id="A0A0L0T7H6"/>
<evidence type="ECO:0000256" key="2">
    <source>
        <dbReference type="ARBA" id="ARBA00022741"/>
    </source>
</evidence>
<name>A0A0L0T7H6_ALLM3</name>
<accession>A0A0L0T7H6</accession>
<keyword evidence="3" id="KW-0418">Kinase</keyword>
<reference evidence="4 5" key="1">
    <citation type="submission" date="2009-11" db="EMBL/GenBank/DDBJ databases">
        <title>Annotation of Allomyces macrogynus ATCC 38327.</title>
        <authorList>
            <consortium name="The Broad Institute Genome Sequencing Platform"/>
            <person name="Russ C."/>
            <person name="Cuomo C."/>
            <person name="Burger G."/>
            <person name="Gray M.W."/>
            <person name="Holland P.W.H."/>
            <person name="King N."/>
            <person name="Lang F.B.F."/>
            <person name="Roger A.J."/>
            <person name="Ruiz-Trillo I."/>
            <person name="Young S.K."/>
            <person name="Zeng Q."/>
            <person name="Gargeya S."/>
            <person name="Fitzgerald M."/>
            <person name="Haas B."/>
            <person name="Abouelleil A."/>
            <person name="Alvarado L."/>
            <person name="Arachchi H.M."/>
            <person name="Berlin A."/>
            <person name="Chapman S.B."/>
            <person name="Gearin G."/>
            <person name="Goldberg J."/>
            <person name="Griggs A."/>
            <person name="Gujja S."/>
            <person name="Hansen M."/>
            <person name="Heiman D."/>
            <person name="Howarth C."/>
            <person name="Larimer J."/>
            <person name="Lui A."/>
            <person name="MacDonald P.J.P."/>
            <person name="McCowen C."/>
            <person name="Montmayeur A."/>
            <person name="Murphy C."/>
            <person name="Neiman D."/>
            <person name="Pearson M."/>
            <person name="Priest M."/>
            <person name="Roberts A."/>
            <person name="Saif S."/>
            <person name="Shea T."/>
            <person name="Sisk P."/>
            <person name="Stolte C."/>
            <person name="Sykes S."/>
            <person name="Wortman J."/>
            <person name="Nusbaum C."/>
            <person name="Birren B."/>
        </authorList>
    </citation>
    <scope>NUCLEOTIDE SEQUENCE [LARGE SCALE GENOMIC DNA]</scope>
    <source>
        <strain evidence="4 5">ATCC 38327</strain>
    </source>
</reference>
<dbReference type="Gene3D" id="3.40.50.300">
    <property type="entry name" value="P-loop containing nucleotide triphosphate hydrolases"/>
    <property type="match status" value="2"/>
</dbReference>
<dbReference type="Proteomes" id="UP000054350">
    <property type="component" value="Unassembled WGS sequence"/>
</dbReference>
<dbReference type="GO" id="GO:0005524">
    <property type="term" value="F:ATP binding"/>
    <property type="evidence" value="ECO:0007669"/>
    <property type="project" value="InterPro"/>
</dbReference>
<keyword evidence="5" id="KW-1185">Reference proteome</keyword>
<evidence type="ECO:0000313" key="5">
    <source>
        <dbReference type="Proteomes" id="UP000054350"/>
    </source>
</evidence>
<dbReference type="SUPFAM" id="SSF52540">
    <property type="entry name" value="P-loop containing nucleoside triphosphate hydrolases"/>
    <property type="match status" value="2"/>
</dbReference>
<dbReference type="STRING" id="578462.A0A0L0T7H6"/>
<dbReference type="PANTHER" id="PTHR23359">
    <property type="entry name" value="NUCLEOTIDE KINASE"/>
    <property type="match status" value="1"/>
</dbReference>
<reference evidence="5" key="2">
    <citation type="submission" date="2009-11" db="EMBL/GenBank/DDBJ databases">
        <title>The Genome Sequence of Allomyces macrogynus strain ATCC 38327.</title>
        <authorList>
            <consortium name="The Broad Institute Genome Sequencing Platform"/>
            <person name="Russ C."/>
            <person name="Cuomo C."/>
            <person name="Shea T."/>
            <person name="Young S.K."/>
            <person name="Zeng Q."/>
            <person name="Koehrsen M."/>
            <person name="Haas B."/>
            <person name="Borodovsky M."/>
            <person name="Guigo R."/>
            <person name="Alvarado L."/>
            <person name="Berlin A."/>
            <person name="Borenstein D."/>
            <person name="Chen Z."/>
            <person name="Engels R."/>
            <person name="Freedman E."/>
            <person name="Gellesch M."/>
            <person name="Goldberg J."/>
            <person name="Griggs A."/>
            <person name="Gujja S."/>
            <person name="Heiman D."/>
            <person name="Hepburn T."/>
            <person name="Howarth C."/>
            <person name="Jen D."/>
            <person name="Larson L."/>
            <person name="Lewis B."/>
            <person name="Mehta T."/>
            <person name="Park D."/>
            <person name="Pearson M."/>
            <person name="Roberts A."/>
            <person name="Saif S."/>
            <person name="Shenoy N."/>
            <person name="Sisk P."/>
            <person name="Stolte C."/>
            <person name="Sykes S."/>
            <person name="Walk T."/>
            <person name="White J."/>
            <person name="Yandava C."/>
            <person name="Burger G."/>
            <person name="Gray M.W."/>
            <person name="Holland P.W.H."/>
            <person name="King N."/>
            <person name="Lang F.B.F."/>
            <person name="Roger A.J."/>
            <person name="Ruiz-Trillo I."/>
            <person name="Lander E."/>
            <person name="Nusbaum C."/>
        </authorList>
    </citation>
    <scope>NUCLEOTIDE SEQUENCE [LARGE SCALE GENOMIC DNA]</scope>
    <source>
        <strain evidence="5">ATCC 38327</strain>
    </source>
</reference>
<dbReference type="CDD" id="cd22979">
    <property type="entry name" value="DD_AK8"/>
    <property type="match status" value="1"/>
</dbReference>
<dbReference type="InterPro" id="IPR027417">
    <property type="entry name" value="P-loop_NTPase"/>
</dbReference>
<keyword evidence="2" id="KW-0547">Nucleotide-binding</keyword>
<dbReference type="OMA" id="DCIRRGW"/>
<proteinExistence type="predicted"/>
<protein>
    <recommendedName>
        <fullName evidence="6">Adenylate kinase</fullName>
    </recommendedName>
</protein>
<keyword evidence="1" id="KW-0808">Transferase</keyword>
<evidence type="ECO:0000256" key="1">
    <source>
        <dbReference type="ARBA" id="ARBA00022679"/>
    </source>
</evidence>